<gene>
    <name evidence="2" type="ORF">BGZ96_010193</name>
</gene>
<evidence type="ECO:0000313" key="3">
    <source>
        <dbReference type="Proteomes" id="UP001194696"/>
    </source>
</evidence>
<dbReference type="InterPro" id="IPR027417">
    <property type="entry name" value="P-loop_NTPase"/>
</dbReference>
<dbReference type="PROSITE" id="PS00675">
    <property type="entry name" value="SIGMA54_INTERACT_1"/>
    <property type="match status" value="1"/>
</dbReference>
<dbReference type="Gene3D" id="3.40.50.300">
    <property type="entry name" value="P-loop containing nucleotide triphosphate hydrolases"/>
    <property type="match status" value="1"/>
</dbReference>
<evidence type="ECO:0000259" key="1">
    <source>
        <dbReference type="Pfam" id="PF05729"/>
    </source>
</evidence>
<dbReference type="Pfam" id="PF00805">
    <property type="entry name" value="Pentapeptide"/>
    <property type="match status" value="1"/>
</dbReference>
<dbReference type="Proteomes" id="UP001194696">
    <property type="component" value="Unassembled WGS sequence"/>
</dbReference>
<evidence type="ECO:0000313" key="2">
    <source>
        <dbReference type="EMBL" id="KAG0285574.1"/>
    </source>
</evidence>
<dbReference type="InterPro" id="IPR025662">
    <property type="entry name" value="Sigma_54_int_dom_ATP-bd_1"/>
</dbReference>
<dbReference type="SUPFAM" id="SSF52540">
    <property type="entry name" value="P-loop containing nucleoside triphosphate hydrolases"/>
    <property type="match status" value="1"/>
</dbReference>
<dbReference type="SUPFAM" id="SSF141571">
    <property type="entry name" value="Pentapeptide repeat-like"/>
    <property type="match status" value="1"/>
</dbReference>
<proteinExistence type="predicted"/>
<dbReference type="InterPro" id="IPR001646">
    <property type="entry name" value="5peptide_repeat"/>
</dbReference>
<dbReference type="Pfam" id="PF05729">
    <property type="entry name" value="NACHT"/>
    <property type="match status" value="1"/>
</dbReference>
<name>A0ABQ7JUN1_9FUNG</name>
<dbReference type="Gene3D" id="2.160.20.80">
    <property type="entry name" value="E3 ubiquitin-protein ligase SopA"/>
    <property type="match status" value="1"/>
</dbReference>
<sequence>MFSSSRSNKDNFQDDPTEHALKILKTRTLGDYEQAVYIPPLAKPSLQAKDENLFPLMEKIEGFLASECQVMLILGDSGAGKTIFNRHLEHQLWQKYQPGGVIPLFINLPTLDRPDKHLVAEQLKTLDFSDELIWDLKENRHFVLICDGYDESQLTVNLHTTNLFNRPGHWRVKLVISCRTQYLGRNHRDQFVPKQSNQYQRAANNLFQEAIIVPFTRHQIEDYVEKYVPLEPRTWVKADYMDKLTTTPGLLGLVENPFLLTLCLEALPSVIQDQSGRSRLQITRTQLFDSFVAHWLEVNKLRLHNQKLSAEDQGEFDELKEDGFEQSVIDFQQGLAAAIFTHQDGRPIVEYTPKNDKNSWKAAFFNSEPRKALLRHSSLLTRMGNQHRFIHRSVMEYFYSCAICPPPACADECGPQVRFDSTNALASIANHPLSQRSLVTEPSIIQFLVERVQTVPEFKGQLHVLIERSKTEQHASHAASNAITILINGGVRFNGADLRGVKIPGADLSGGQFNSAQFQGAILTGANLAKSWIWQTDFSEVTPSKDTKSSSQVSPIPLLVNNSSQAVWTRRYGYGTV</sequence>
<dbReference type="EMBL" id="JAAAIM010000653">
    <property type="protein sequence ID" value="KAG0285574.1"/>
    <property type="molecule type" value="Genomic_DNA"/>
</dbReference>
<keyword evidence="3" id="KW-1185">Reference proteome</keyword>
<dbReference type="InterPro" id="IPR007111">
    <property type="entry name" value="NACHT_NTPase"/>
</dbReference>
<organism evidence="2 3">
    <name type="scientific">Linnemannia gamsii</name>
    <dbReference type="NCBI Taxonomy" id="64522"/>
    <lineage>
        <taxon>Eukaryota</taxon>
        <taxon>Fungi</taxon>
        <taxon>Fungi incertae sedis</taxon>
        <taxon>Mucoromycota</taxon>
        <taxon>Mortierellomycotina</taxon>
        <taxon>Mortierellomycetes</taxon>
        <taxon>Mortierellales</taxon>
        <taxon>Mortierellaceae</taxon>
        <taxon>Linnemannia</taxon>
    </lineage>
</organism>
<feature type="domain" description="NACHT" evidence="1">
    <location>
        <begin position="70"/>
        <end position="228"/>
    </location>
</feature>
<reference evidence="2 3" key="1">
    <citation type="journal article" date="2020" name="Fungal Divers.">
        <title>Resolving the Mortierellaceae phylogeny through synthesis of multi-gene phylogenetics and phylogenomics.</title>
        <authorList>
            <person name="Vandepol N."/>
            <person name="Liber J."/>
            <person name="Desiro A."/>
            <person name="Na H."/>
            <person name="Kennedy M."/>
            <person name="Barry K."/>
            <person name="Grigoriev I.V."/>
            <person name="Miller A.N."/>
            <person name="O'Donnell K."/>
            <person name="Stajich J.E."/>
            <person name="Bonito G."/>
        </authorList>
    </citation>
    <scope>NUCLEOTIDE SEQUENCE [LARGE SCALE GENOMIC DNA]</scope>
    <source>
        <strain evidence="2 3">AD045</strain>
    </source>
</reference>
<comment type="caution">
    <text evidence="2">The sequence shown here is derived from an EMBL/GenBank/DDBJ whole genome shotgun (WGS) entry which is preliminary data.</text>
</comment>
<accession>A0ABQ7JUN1</accession>
<protein>
    <recommendedName>
        <fullName evidence="1">NACHT domain-containing protein</fullName>
    </recommendedName>
</protein>